<dbReference type="GO" id="GO:0008108">
    <property type="term" value="F:UDP-glucose:hexose-1-phosphate uridylyltransferase activity"/>
    <property type="evidence" value="ECO:0007669"/>
    <property type="project" value="InterPro"/>
</dbReference>
<feature type="region of interest" description="Disordered" evidence="4">
    <location>
        <begin position="1"/>
        <end position="62"/>
    </location>
</feature>
<name>A0A6J7CNX9_9ZZZZ</name>
<accession>A0A6J7CNX9</accession>
<keyword evidence="3" id="KW-0119">Carbohydrate metabolism</keyword>
<evidence type="ECO:0000256" key="4">
    <source>
        <dbReference type="SAM" id="MobiDB-lite"/>
    </source>
</evidence>
<dbReference type="Pfam" id="PF01087">
    <property type="entry name" value="GalP_UDP_transf"/>
    <property type="match status" value="1"/>
</dbReference>
<dbReference type="Gene3D" id="3.30.428.10">
    <property type="entry name" value="HIT-like"/>
    <property type="match status" value="2"/>
</dbReference>
<evidence type="ECO:0000313" key="6">
    <source>
        <dbReference type="EMBL" id="CAB4857859.1"/>
    </source>
</evidence>
<protein>
    <submittedName>
        <fullName evidence="6">Unannotated protein</fullName>
    </submittedName>
</protein>
<dbReference type="GO" id="GO:0008270">
    <property type="term" value="F:zinc ion binding"/>
    <property type="evidence" value="ECO:0007669"/>
    <property type="project" value="InterPro"/>
</dbReference>
<dbReference type="InterPro" id="IPR053177">
    <property type="entry name" value="ADP-glucose_phosphorylase"/>
</dbReference>
<organism evidence="6">
    <name type="scientific">freshwater metagenome</name>
    <dbReference type="NCBI Taxonomy" id="449393"/>
    <lineage>
        <taxon>unclassified sequences</taxon>
        <taxon>metagenomes</taxon>
        <taxon>ecological metagenomes</taxon>
    </lineage>
</organism>
<evidence type="ECO:0000256" key="3">
    <source>
        <dbReference type="ARBA" id="ARBA00023277"/>
    </source>
</evidence>
<dbReference type="PANTHER" id="PTHR42763:SF1">
    <property type="entry name" value="UDP-GLUCOSE--HEXOSE-1-PHOSPHATE URIDYLYLTRANSFERASE"/>
    <property type="match status" value="1"/>
</dbReference>
<evidence type="ECO:0000256" key="1">
    <source>
        <dbReference type="ARBA" id="ARBA00022679"/>
    </source>
</evidence>
<dbReference type="EMBL" id="CAFBLQ010000004">
    <property type="protein sequence ID" value="CAB4857859.1"/>
    <property type="molecule type" value="Genomic_DNA"/>
</dbReference>
<dbReference type="InterPro" id="IPR005849">
    <property type="entry name" value="GalP_Utransf_N"/>
</dbReference>
<feature type="compositionally biased region" description="Basic and acidic residues" evidence="4">
    <location>
        <begin position="31"/>
        <end position="52"/>
    </location>
</feature>
<dbReference type="GO" id="GO:0006012">
    <property type="term" value="P:galactose metabolic process"/>
    <property type="evidence" value="ECO:0007669"/>
    <property type="project" value="InterPro"/>
</dbReference>
<dbReference type="SUPFAM" id="SSF54197">
    <property type="entry name" value="HIT-like"/>
    <property type="match status" value="2"/>
</dbReference>
<gene>
    <name evidence="6" type="ORF">UFOPK3423_00071</name>
</gene>
<dbReference type="AlphaFoldDB" id="A0A6J7CNX9"/>
<evidence type="ECO:0000256" key="2">
    <source>
        <dbReference type="ARBA" id="ARBA00022695"/>
    </source>
</evidence>
<evidence type="ECO:0000259" key="5">
    <source>
        <dbReference type="Pfam" id="PF01087"/>
    </source>
</evidence>
<reference evidence="6" key="1">
    <citation type="submission" date="2020-05" db="EMBL/GenBank/DDBJ databases">
        <authorList>
            <person name="Chiriac C."/>
            <person name="Salcher M."/>
            <person name="Ghai R."/>
            <person name="Kavagutti S V."/>
        </authorList>
    </citation>
    <scope>NUCLEOTIDE SEQUENCE</scope>
</reference>
<dbReference type="PANTHER" id="PTHR42763">
    <property type="entry name" value="ADP-GLUCOSE PHOSPHORYLASE"/>
    <property type="match status" value="1"/>
</dbReference>
<keyword evidence="1" id="KW-0808">Transferase</keyword>
<sequence>MSGLRVLISGDRASRPGTDLHPGEPDPPVDTQRDPFLEGHEDRTPPELDALRPDGSAPDTPGWLVRVVPNLYPALEEQSPDPPREARIDLFSASGARGTHEVIVNTPLPAGSIGDLPLEQLVHALAMWRRRMAHHIAQGTACAHLFVNDGRAAGASQPHTHAQLAALPFVPALIARERERCGAHAVATGGSSLLGDIVQEEVRLDQRVVDIDDDTVLLAPFASATPYQLMIAPRRPAMRWEDGEQPTGAAMLHATLARLRRRFDGNLPPLNLWIRTAPRGSEHFCWRIDIRPRFGRPAGLELGTGLELNTVPPEHAAHELRHA</sequence>
<dbReference type="InterPro" id="IPR001937">
    <property type="entry name" value="GalP_UDPtransf1"/>
</dbReference>
<dbReference type="InterPro" id="IPR036265">
    <property type="entry name" value="HIT-like_sf"/>
</dbReference>
<proteinExistence type="predicted"/>
<feature type="domain" description="Galactose-1-phosphate uridyl transferase N-terminal" evidence="5">
    <location>
        <begin position="67"/>
        <end position="171"/>
    </location>
</feature>
<dbReference type="PIRSF" id="PIRSF000808">
    <property type="entry name" value="GalT"/>
    <property type="match status" value="1"/>
</dbReference>
<keyword evidence="2" id="KW-0548">Nucleotidyltransferase</keyword>